<keyword evidence="1" id="KW-0472">Membrane</keyword>
<feature type="transmembrane region" description="Helical" evidence="1">
    <location>
        <begin position="67"/>
        <end position="89"/>
    </location>
</feature>
<evidence type="ECO:0000256" key="1">
    <source>
        <dbReference type="SAM" id="Phobius"/>
    </source>
</evidence>
<gene>
    <name evidence="2" type="ORF">BKK80_09950</name>
</gene>
<accession>A0ABN4TLS8</accession>
<feature type="transmembrane region" description="Helical" evidence="1">
    <location>
        <begin position="38"/>
        <end position="61"/>
    </location>
</feature>
<feature type="transmembrane region" description="Helical" evidence="1">
    <location>
        <begin position="110"/>
        <end position="128"/>
    </location>
</feature>
<dbReference type="EMBL" id="CP017754">
    <property type="protein sequence ID" value="AOZ06120.1"/>
    <property type="molecule type" value="Genomic_DNA"/>
</dbReference>
<proteinExistence type="predicted"/>
<keyword evidence="1" id="KW-1133">Transmembrane helix</keyword>
<dbReference type="Proteomes" id="UP000177515">
    <property type="component" value="Chromosome 1"/>
</dbReference>
<reference evidence="2 3" key="1">
    <citation type="submission" date="2016-10" db="EMBL/GenBank/DDBJ databases">
        <title>Complete genome sequences of three Cupriavidus strains isolated from various Malaysian environments.</title>
        <authorList>
            <person name="Abdullah A.A.-A."/>
            <person name="Shafie N.A.H."/>
            <person name="Lau N.S."/>
        </authorList>
    </citation>
    <scope>NUCLEOTIDE SEQUENCE [LARGE SCALE GENOMIC DNA]</scope>
    <source>
        <strain evidence="2 3">USMAA1020</strain>
    </source>
</reference>
<keyword evidence="3" id="KW-1185">Reference proteome</keyword>
<name>A0ABN4TLS8_9BURK</name>
<sequence>MPEPLTRLLAAVLIALAVLKLCAVLLAPQGWLRAMRRLYARPALLAALAYVLAALVLYALLASGLSIVQILAVCLFMALLTMAGMVPLAPRLLEAMAEPGALRRMMRAQWLYVLVWLALLAWGLAAMLA</sequence>
<organism evidence="2 3">
    <name type="scientific">Cupriavidus malaysiensis</name>
    <dbReference type="NCBI Taxonomy" id="367825"/>
    <lineage>
        <taxon>Bacteria</taxon>
        <taxon>Pseudomonadati</taxon>
        <taxon>Pseudomonadota</taxon>
        <taxon>Betaproteobacteria</taxon>
        <taxon>Burkholderiales</taxon>
        <taxon>Burkholderiaceae</taxon>
        <taxon>Cupriavidus</taxon>
    </lineage>
</organism>
<protein>
    <recommendedName>
        <fullName evidence="4">DUF2065 domain-containing protein</fullName>
    </recommendedName>
</protein>
<feature type="transmembrane region" description="Helical" evidence="1">
    <location>
        <begin position="6"/>
        <end position="26"/>
    </location>
</feature>
<evidence type="ECO:0000313" key="2">
    <source>
        <dbReference type="EMBL" id="AOZ06120.1"/>
    </source>
</evidence>
<dbReference type="RefSeq" id="WP_071069244.1">
    <property type="nucleotide sequence ID" value="NZ_CP017754.1"/>
</dbReference>
<keyword evidence="1" id="KW-0812">Transmembrane</keyword>
<evidence type="ECO:0000313" key="3">
    <source>
        <dbReference type="Proteomes" id="UP000177515"/>
    </source>
</evidence>
<evidence type="ECO:0008006" key="4">
    <source>
        <dbReference type="Google" id="ProtNLM"/>
    </source>
</evidence>